<comment type="caution">
    <text evidence="1">The sequence shown here is derived from an EMBL/GenBank/DDBJ whole genome shotgun (WGS) entry which is preliminary data.</text>
</comment>
<protein>
    <submittedName>
        <fullName evidence="1">Avirulence D protein (AvrD)</fullName>
    </submittedName>
</protein>
<dbReference type="AlphaFoldDB" id="A0A2M9CZJ8"/>
<reference evidence="1 2" key="1">
    <citation type="submission" date="2017-11" db="EMBL/GenBank/DDBJ databases">
        <title>Genomic Encyclopedia of Archaeal and Bacterial Type Strains, Phase II (KMG-II): From Individual Species to Whole Genera.</title>
        <authorList>
            <person name="Goeker M."/>
        </authorList>
    </citation>
    <scope>NUCLEOTIDE SEQUENCE [LARGE SCALE GENOMIC DNA]</scope>
    <source>
        <strain evidence="1 2">DSM 25478</strain>
    </source>
</reference>
<evidence type="ECO:0000313" key="1">
    <source>
        <dbReference type="EMBL" id="PJJ77361.1"/>
    </source>
</evidence>
<accession>A0A2M9CZJ8</accession>
<evidence type="ECO:0000313" key="2">
    <source>
        <dbReference type="Proteomes" id="UP000231693"/>
    </source>
</evidence>
<name>A0A2M9CZJ8_9CELL</name>
<gene>
    <name evidence="1" type="ORF">CLV28_0580</name>
</gene>
<proteinExistence type="predicted"/>
<sequence length="308" mass="33075">MTRTRVSTLEDLLGPSTGRYFAAGYRHVEHALEVSGWLPSAGEYGPTWSGSARVSYPAAWSVGTDGTPRRPHLSSVDAIALTVLAAERLVGADAPGRWVRAIELRASHEPCWELDDVPLALVAQETDLGLCVHGTVGTIRTAVIMTPPALEASATPSIGSVYGGSARRTTNRTVVDPIDHETCSVRSVRSFATDDPTDLGPVGGLESAYRPALTVIDHLVTMGQLVQALVQGLNSTDRDRMSNLWMRTMRISDVPRPAPLPVAIDTTTRVLRDTLVDRGGVRMHDLVVESLGSDGVHADARLAYQELP</sequence>
<keyword evidence="2" id="KW-1185">Reference proteome</keyword>
<dbReference type="Proteomes" id="UP000231693">
    <property type="component" value="Unassembled WGS sequence"/>
</dbReference>
<dbReference type="InterPro" id="IPR008799">
    <property type="entry name" value="Pseudomon_AvrD"/>
</dbReference>
<organism evidence="1 2">
    <name type="scientific">Sediminihabitans luteus</name>
    <dbReference type="NCBI Taxonomy" id="1138585"/>
    <lineage>
        <taxon>Bacteria</taxon>
        <taxon>Bacillati</taxon>
        <taxon>Actinomycetota</taxon>
        <taxon>Actinomycetes</taxon>
        <taxon>Micrococcales</taxon>
        <taxon>Cellulomonadaceae</taxon>
        <taxon>Sediminihabitans</taxon>
    </lineage>
</organism>
<dbReference type="EMBL" id="PGFE01000001">
    <property type="protein sequence ID" value="PJJ77361.1"/>
    <property type="molecule type" value="Genomic_DNA"/>
</dbReference>
<dbReference type="Pfam" id="PF05655">
    <property type="entry name" value="AvrD"/>
    <property type="match status" value="1"/>
</dbReference>